<keyword evidence="2" id="KW-1185">Reference proteome</keyword>
<sequence>MPDYRLQLLIDPADLNVIRAAGQRITLAKPVNSDSSPNVVWLSIDPFQSTEVQWAEEYGIYASTTAVQQGASITKLSETGVPAQDGATYSFTAGATFNGPFGGGVPRGTYGAQNDMPNSNYPMLTFGLTQSALINQKPVERKPISATPVLATQFASMTPFTSVYIWLQSQFASETIITKIVGRTSKARFGGGVTDLSLKYDAGLGVFVPVSAAGKAVKADHDSVEISAPQF</sequence>
<dbReference type="RefSeq" id="WP_255915707.1">
    <property type="nucleotide sequence ID" value="NZ_JANFQO010000018.1"/>
</dbReference>
<organism evidence="1 2">
    <name type="scientific">Tahibacter harae</name>
    <dbReference type="NCBI Taxonomy" id="2963937"/>
    <lineage>
        <taxon>Bacteria</taxon>
        <taxon>Pseudomonadati</taxon>
        <taxon>Pseudomonadota</taxon>
        <taxon>Gammaproteobacteria</taxon>
        <taxon>Lysobacterales</taxon>
        <taxon>Rhodanobacteraceae</taxon>
        <taxon>Tahibacter</taxon>
    </lineage>
</organism>
<comment type="caution">
    <text evidence="1">The sequence shown here is derived from an EMBL/GenBank/DDBJ whole genome shotgun (WGS) entry which is preliminary data.</text>
</comment>
<name>A0ABT1QW60_9GAMM</name>
<dbReference type="Proteomes" id="UP001165498">
    <property type="component" value="Unassembled WGS sequence"/>
</dbReference>
<accession>A0ABT1QW60</accession>
<proteinExistence type="predicted"/>
<dbReference type="EMBL" id="JANFQO010000018">
    <property type="protein sequence ID" value="MCQ4166517.1"/>
    <property type="molecule type" value="Genomic_DNA"/>
</dbReference>
<evidence type="ECO:0000313" key="2">
    <source>
        <dbReference type="Proteomes" id="UP001165498"/>
    </source>
</evidence>
<evidence type="ECO:0000313" key="1">
    <source>
        <dbReference type="EMBL" id="MCQ4166517.1"/>
    </source>
</evidence>
<protein>
    <submittedName>
        <fullName evidence="1">Uncharacterized protein</fullName>
    </submittedName>
</protein>
<reference evidence="1" key="1">
    <citation type="submission" date="2022-07" db="EMBL/GenBank/DDBJ databases">
        <title>Tahibacter sp., a new gammaproteobacterium isolated from the silt sample collected at pig farm.</title>
        <authorList>
            <person name="Chen H."/>
        </authorList>
    </citation>
    <scope>NUCLEOTIDE SEQUENCE</scope>
    <source>
        <strain evidence="1">P2K</strain>
    </source>
</reference>
<gene>
    <name evidence="1" type="ORF">NM961_17510</name>
</gene>